<evidence type="ECO:0000256" key="1">
    <source>
        <dbReference type="ARBA" id="ARBA00008005"/>
    </source>
</evidence>
<feature type="domain" description="Tail sheath protein subtilisin-like" evidence="2">
    <location>
        <begin position="318"/>
        <end position="415"/>
    </location>
</feature>
<comment type="caution">
    <text evidence="4">The sequence shown here is derived from an EMBL/GenBank/DDBJ whole genome shotgun (WGS) entry which is preliminary data.</text>
</comment>
<evidence type="ECO:0000313" key="5">
    <source>
        <dbReference type="Proteomes" id="UP001521137"/>
    </source>
</evidence>
<dbReference type="Pfam" id="PF17482">
    <property type="entry name" value="Phage_sheath_1C"/>
    <property type="match status" value="1"/>
</dbReference>
<dbReference type="InterPro" id="IPR035089">
    <property type="entry name" value="Phage_sheath_subtilisin"/>
</dbReference>
<sequence length="530" mass="59013">MRDMKTPSVYITEVATLNDFVVEVASDIPAFIGFTEKATHIDGTSLTNIAIKIKSWAQYYLFFGGQAITKFTFEEQSTSSLGLSFITSSVTLGSEDYKISPYAKNYILYHAIRLFFDNGGSECFLISVGSYDDEITLKAMQTGLDVLTKEQEPTILVAPEAVKLAASECYQLQQAMLKHCGRTMKNRVAILDVYDGHLPKTVSRDPIAEFRQGIGEDCLDYAAAYYPWLNTTVVPKESISYKNLEVTCIAKLIELLKTELVSPLDLQLTRLKRKDDQRIIDKIKHQKDQYEALLEELKTSKNKQGQPLSSEEQDHLNKVLFNVSKIFAQLINEIYAQINLLPPSAIMAGVLCQVDNNEGVWKAPANVALYSAIDLPVAISDAEQENLNSAVSGKSINAIRNFSGQGILVWGARTLDANSADWRYLPVKRTAIMIEQSIIMACKPFVFQSNDANTWTSLRNNIKYFLTEIWKKGALCGASPSDAFRVEVGLGSTMTANDILEGLLNVRVCVALTQPAEFIVINIQQQMQKS</sequence>
<proteinExistence type="inferred from homology"/>
<dbReference type="InterPro" id="IPR020287">
    <property type="entry name" value="Tail_sheath_C"/>
</dbReference>
<comment type="similarity">
    <text evidence="1">Belongs to the myoviridae tail sheath protein family.</text>
</comment>
<dbReference type="EMBL" id="JAKGAS010000001">
    <property type="protein sequence ID" value="MCF2946975.1"/>
    <property type="molecule type" value="Genomic_DNA"/>
</dbReference>
<feature type="domain" description="Tail sheath protein C-terminal" evidence="3">
    <location>
        <begin position="419"/>
        <end position="525"/>
    </location>
</feature>
<dbReference type="InterPro" id="IPR052042">
    <property type="entry name" value="Tail_sheath_structural"/>
</dbReference>
<dbReference type="PANTHER" id="PTHR35861:SF1">
    <property type="entry name" value="PHAGE TAIL SHEATH PROTEIN"/>
    <property type="match status" value="1"/>
</dbReference>
<organism evidence="4 5">
    <name type="scientific">Paraglaciecola algarum</name>
    <dbReference type="NCBI Taxonomy" id="3050085"/>
    <lineage>
        <taxon>Bacteria</taxon>
        <taxon>Pseudomonadati</taxon>
        <taxon>Pseudomonadota</taxon>
        <taxon>Gammaproteobacteria</taxon>
        <taxon>Alteromonadales</taxon>
        <taxon>Alteromonadaceae</taxon>
        <taxon>Paraglaciecola</taxon>
    </lineage>
</organism>
<dbReference type="Gene3D" id="3.40.50.11780">
    <property type="match status" value="1"/>
</dbReference>
<gene>
    <name evidence="4" type="ORF">L0668_02575</name>
</gene>
<dbReference type="Pfam" id="PF04984">
    <property type="entry name" value="Phage_sheath_1"/>
    <property type="match status" value="1"/>
</dbReference>
<evidence type="ECO:0000259" key="3">
    <source>
        <dbReference type="Pfam" id="PF17482"/>
    </source>
</evidence>
<evidence type="ECO:0000313" key="4">
    <source>
        <dbReference type="EMBL" id="MCF2946975.1"/>
    </source>
</evidence>
<evidence type="ECO:0000259" key="2">
    <source>
        <dbReference type="Pfam" id="PF04984"/>
    </source>
</evidence>
<reference evidence="4 5" key="1">
    <citation type="submission" date="2022-01" db="EMBL/GenBank/DDBJ databases">
        <title>Paraglaciecola sp. G1-23.</title>
        <authorList>
            <person name="Jin M.S."/>
            <person name="Han D.M."/>
            <person name="Kim H.M."/>
            <person name="Jeon C.O."/>
        </authorList>
    </citation>
    <scope>NUCLEOTIDE SEQUENCE [LARGE SCALE GENOMIC DNA]</scope>
    <source>
        <strain evidence="4 5">G1-23</strain>
    </source>
</reference>
<dbReference type="Proteomes" id="UP001521137">
    <property type="component" value="Unassembled WGS sequence"/>
</dbReference>
<accession>A0ABS9D2M0</accession>
<protein>
    <submittedName>
        <fullName evidence="4">Phage tail sheath subtilisin-like domain-containing protein</fullName>
    </submittedName>
</protein>
<dbReference type="RefSeq" id="WP_235310492.1">
    <property type="nucleotide sequence ID" value="NZ_JAKGAS010000001.1"/>
</dbReference>
<name>A0ABS9D2M0_9ALTE</name>
<keyword evidence="5" id="KW-1185">Reference proteome</keyword>
<dbReference type="PANTHER" id="PTHR35861">
    <property type="match status" value="1"/>
</dbReference>